<dbReference type="EMBL" id="PVUB01000007">
    <property type="protein sequence ID" value="PRZ22081.1"/>
    <property type="molecule type" value="Genomic_DNA"/>
</dbReference>
<feature type="domain" description="Protein CR006 P-loop" evidence="1">
    <location>
        <begin position="154"/>
        <end position="349"/>
    </location>
</feature>
<gene>
    <name evidence="2" type="ORF">BC624_10782</name>
    <name evidence="3" type="ORF">SAMN05443373_10782</name>
</gene>
<sequence length="373" mass="44187">MSGNIKIYKYKTLKNVAVRLKDDLNNCHFVLLFAYNGTGKTRLSMEFKDQSKKRKKNPVTDTLYYNAFTEDLFHWNNDLENDTERHLMINRNSRFFKGFRELALEEKIFIFLERYADFDFRIDYENWTIVFSKQIKNSKFRPENEELEYIIQDHIKVSRGEENIFIWCIFLAICELTIDDAESYSWVRNIYIDDPISSLDDNNTIAVASDLAQLLKKGKDKVKVVISSHHSLFFNVMYNELRNVEHKSHFLHKNGSDGYILRATDDTPFFHHVALLTELKKVSTTQKVNTYHFNMLRSILEKTSTFFGYDEFSKCIYGIDDEVLFSRALNLLSHGKYSIYQPVEMNEDNKELFNRILNAFLEKFEFQLPEILA</sequence>
<reference evidence="4" key="1">
    <citation type="submission" date="2016-11" db="EMBL/GenBank/DDBJ databases">
        <authorList>
            <person name="Varghese N."/>
            <person name="Submissions S."/>
        </authorList>
    </citation>
    <scope>NUCLEOTIDE SEQUENCE [LARGE SCALE GENOMIC DNA]</scope>
    <source>
        <strain evidence="4">DSM 19729</strain>
    </source>
</reference>
<dbReference type="Gene3D" id="3.40.50.300">
    <property type="entry name" value="P-loop containing nucleotide triphosphate hydrolases"/>
    <property type="match status" value="1"/>
</dbReference>
<dbReference type="OrthoDB" id="9795565at2"/>
<dbReference type="Proteomes" id="UP000184384">
    <property type="component" value="Unassembled WGS sequence"/>
</dbReference>
<name>A0A1M5Q758_9FLAO</name>
<keyword evidence="5" id="KW-1185">Reference proteome</keyword>
<evidence type="ECO:0000259" key="1">
    <source>
        <dbReference type="Pfam" id="PF13166"/>
    </source>
</evidence>
<dbReference type="Proteomes" id="UP000237771">
    <property type="component" value="Unassembled WGS sequence"/>
</dbReference>
<dbReference type="InterPro" id="IPR027417">
    <property type="entry name" value="P-loop_NTPase"/>
</dbReference>
<organism evidence="3 4">
    <name type="scientific">Flavobacterium granuli</name>
    <dbReference type="NCBI Taxonomy" id="280093"/>
    <lineage>
        <taxon>Bacteria</taxon>
        <taxon>Pseudomonadati</taxon>
        <taxon>Bacteroidota</taxon>
        <taxon>Flavobacteriia</taxon>
        <taxon>Flavobacteriales</taxon>
        <taxon>Flavobacteriaceae</taxon>
        <taxon>Flavobacterium</taxon>
    </lineage>
</organism>
<evidence type="ECO:0000313" key="4">
    <source>
        <dbReference type="Proteomes" id="UP000184384"/>
    </source>
</evidence>
<dbReference type="RefSeq" id="WP_072944042.1">
    <property type="nucleotide sequence ID" value="NZ_FQWO01000007.1"/>
</dbReference>
<evidence type="ECO:0000313" key="3">
    <source>
        <dbReference type="EMBL" id="SHH09323.1"/>
    </source>
</evidence>
<dbReference type="AlphaFoldDB" id="A0A1M5Q758"/>
<accession>A0A1M5Q758</accession>
<reference evidence="3" key="2">
    <citation type="submission" date="2016-11" db="EMBL/GenBank/DDBJ databases">
        <authorList>
            <person name="Jaros S."/>
            <person name="Januszkiewicz K."/>
            <person name="Wedrychowicz H."/>
        </authorList>
    </citation>
    <scope>NUCLEOTIDE SEQUENCE [LARGE SCALE GENOMIC DNA]</scope>
    <source>
        <strain evidence="3">DSM 19729</strain>
    </source>
</reference>
<proteinExistence type="predicted"/>
<evidence type="ECO:0000313" key="2">
    <source>
        <dbReference type="EMBL" id="PRZ22081.1"/>
    </source>
</evidence>
<protein>
    <submittedName>
        <fullName evidence="3">AAA domain-containing protein</fullName>
    </submittedName>
</protein>
<evidence type="ECO:0000313" key="5">
    <source>
        <dbReference type="Proteomes" id="UP000237771"/>
    </source>
</evidence>
<dbReference type="EMBL" id="FQWO01000007">
    <property type="protein sequence ID" value="SHH09323.1"/>
    <property type="molecule type" value="Genomic_DNA"/>
</dbReference>
<dbReference type="Pfam" id="PF13166">
    <property type="entry name" value="AAA_13"/>
    <property type="match status" value="1"/>
</dbReference>
<dbReference type="InterPro" id="IPR026866">
    <property type="entry name" value="CR006_AAA"/>
</dbReference>
<dbReference type="STRING" id="280093.SAMN05443373_10782"/>
<reference evidence="2 5" key="3">
    <citation type="submission" date="2018-03" db="EMBL/GenBank/DDBJ databases">
        <title>Genomic Encyclopedia of Archaeal and Bacterial Type Strains, Phase II (KMG-II): from individual species to whole genera.</title>
        <authorList>
            <person name="Goeker M."/>
        </authorList>
    </citation>
    <scope>NUCLEOTIDE SEQUENCE [LARGE SCALE GENOMIC DNA]</scope>
    <source>
        <strain evidence="2 5">DSM 17797</strain>
    </source>
</reference>